<evidence type="ECO:0000259" key="4">
    <source>
        <dbReference type="PROSITE" id="PS50995"/>
    </source>
</evidence>
<keyword evidence="3" id="KW-0804">Transcription</keyword>
<dbReference type="GO" id="GO:0003677">
    <property type="term" value="F:DNA binding"/>
    <property type="evidence" value="ECO:0007669"/>
    <property type="project" value="UniProtKB-KW"/>
</dbReference>
<evidence type="ECO:0000313" key="5">
    <source>
        <dbReference type="EMBL" id="PMP84037.1"/>
    </source>
</evidence>
<gene>
    <name evidence="5" type="ORF">C0184_04370</name>
</gene>
<feature type="domain" description="HTH marR-type" evidence="4">
    <location>
        <begin position="7"/>
        <end position="145"/>
    </location>
</feature>
<proteinExistence type="predicted"/>
<name>A0A2J6X9I3_9CHLR</name>
<dbReference type="InterPro" id="IPR036388">
    <property type="entry name" value="WH-like_DNA-bd_sf"/>
</dbReference>
<dbReference type="SUPFAM" id="SSF46785">
    <property type="entry name" value="Winged helix' DNA-binding domain"/>
    <property type="match status" value="1"/>
</dbReference>
<dbReference type="PANTHER" id="PTHR42756:SF1">
    <property type="entry name" value="TRANSCRIPTIONAL REPRESSOR OF EMRAB OPERON"/>
    <property type="match status" value="1"/>
</dbReference>
<dbReference type="EMBL" id="PNIQ01000290">
    <property type="protein sequence ID" value="PMP84037.1"/>
    <property type="molecule type" value="Genomic_DNA"/>
</dbReference>
<reference evidence="5 6" key="1">
    <citation type="submission" date="2018-01" db="EMBL/GenBank/DDBJ databases">
        <title>Metagenomic assembled genomes from two thermal pools in the Uzon Caldera, Kamchatka, Russia.</title>
        <authorList>
            <person name="Wilkins L."/>
            <person name="Ettinger C."/>
        </authorList>
    </citation>
    <scope>NUCLEOTIDE SEQUENCE [LARGE SCALE GENOMIC DNA]</scope>
    <source>
        <strain evidence="5">ZAV-02</strain>
    </source>
</reference>
<accession>A0A2J6X9I3</accession>
<dbReference type="PROSITE" id="PS50995">
    <property type="entry name" value="HTH_MARR_2"/>
    <property type="match status" value="1"/>
</dbReference>
<dbReference type="GO" id="GO:0003700">
    <property type="term" value="F:DNA-binding transcription factor activity"/>
    <property type="evidence" value="ECO:0007669"/>
    <property type="project" value="InterPro"/>
</dbReference>
<protein>
    <submittedName>
        <fullName evidence="5">MarR family transcriptional regulator</fullName>
    </submittedName>
</protein>
<keyword evidence="2" id="KW-0238">DNA-binding</keyword>
<dbReference type="Pfam" id="PF01047">
    <property type="entry name" value="MarR"/>
    <property type="match status" value="1"/>
</dbReference>
<dbReference type="PANTHER" id="PTHR42756">
    <property type="entry name" value="TRANSCRIPTIONAL REGULATOR, MARR"/>
    <property type="match status" value="1"/>
</dbReference>
<dbReference type="AlphaFoldDB" id="A0A2J6X9I3"/>
<evidence type="ECO:0000256" key="3">
    <source>
        <dbReference type="ARBA" id="ARBA00023163"/>
    </source>
</evidence>
<evidence type="ECO:0000313" key="6">
    <source>
        <dbReference type="Proteomes" id="UP000243376"/>
    </source>
</evidence>
<dbReference type="Gene3D" id="1.10.10.10">
    <property type="entry name" value="Winged helix-like DNA-binding domain superfamily/Winged helix DNA-binding domain"/>
    <property type="match status" value="1"/>
</dbReference>
<organism evidence="5 6">
    <name type="scientific">Chloroflexus aggregans</name>
    <dbReference type="NCBI Taxonomy" id="152260"/>
    <lineage>
        <taxon>Bacteria</taxon>
        <taxon>Bacillati</taxon>
        <taxon>Chloroflexota</taxon>
        <taxon>Chloroflexia</taxon>
        <taxon>Chloroflexales</taxon>
        <taxon>Chloroflexineae</taxon>
        <taxon>Chloroflexaceae</taxon>
        <taxon>Chloroflexus</taxon>
    </lineage>
</organism>
<dbReference type="InterPro" id="IPR036390">
    <property type="entry name" value="WH_DNA-bd_sf"/>
</dbReference>
<dbReference type="SMART" id="SM00347">
    <property type="entry name" value="HTH_MARR"/>
    <property type="match status" value="1"/>
</dbReference>
<comment type="caution">
    <text evidence="5">The sequence shown here is derived from an EMBL/GenBank/DDBJ whole genome shotgun (WGS) entry which is preliminary data.</text>
</comment>
<dbReference type="InterPro" id="IPR000835">
    <property type="entry name" value="HTH_MarR-typ"/>
</dbReference>
<dbReference type="Proteomes" id="UP000243376">
    <property type="component" value="Unassembled WGS sequence"/>
</dbReference>
<sequence>MHEHDPRTHYTGAIDDIVRQITWQSQKQLLQTLSRPEINLTLPQMVTLFAIREAGVCRMSDLAEITQQSAGTLTGIVDRLIAEHLVGRVRDVEDRRVVQVMLTRQGEQRLALVEAARRADMERILLRFSIEQLHHLEQLLQLLLDGINELIGERELTRHTNGQIDISSISRDA</sequence>
<evidence type="ECO:0000256" key="2">
    <source>
        <dbReference type="ARBA" id="ARBA00023125"/>
    </source>
</evidence>
<keyword evidence="1" id="KW-0805">Transcription regulation</keyword>
<evidence type="ECO:0000256" key="1">
    <source>
        <dbReference type="ARBA" id="ARBA00023015"/>
    </source>
</evidence>